<organism evidence="10 11">
    <name type="scientific">Pigmentiphaga kullae</name>
    <dbReference type="NCBI Taxonomy" id="151784"/>
    <lineage>
        <taxon>Bacteria</taxon>
        <taxon>Pseudomonadati</taxon>
        <taxon>Pseudomonadota</taxon>
        <taxon>Betaproteobacteria</taxon>
        <taxon>Burkholderiales</taxon>
        <taxon>Alcaligenaceae</taxon>
        <taxon>Pigmentiphaga</taxon>
    </lineage>
</organism>
<dbReference type="OrthoDB" id="9808686at2"/>
<dbReference type="InterPro" id="IPR047817">
    <property type="entry name" value="ABC2_TM_bact-type"/>
</dbReference>
<keyword evidence="4" id="KW-1003">Cell membrane</keyword>
<dbReference type="Pfam" id="PF12698">
    <property type="entry name" value="ABC2_membrane_3"/>
    <property type="match status" value="1"/>
</dbReference>
<evidence type="ECO:0000256" key="5">
    <source>
        <dbReference type="ARBA" id="ARBA00022692"/>
    </source>
</evidence>
<reference evidence="10 11" key="1">
    <citation type="submission" date="2019-02" db="EMBL/GenBank/DDBJ databases">
        <title>Genomic Encyclopedia of Type Strains, Phase IV (KMG-IV): sequencing the most valuable type-strain genomes for metagenomic binning, comparative biology and taxonomic classification.</title>
        <authorList>
            <person name="Goeker M."/>
        </authorList>
    </citation>
    <scope>NUCLEOTIDE SEQUENCE [LARGE SCALE GENOMIC DNA]</scope>
    <source>
        <strain evidence="10 11">K24</strain>
    </source>
</reference>
<evidence type="ECO:0000256" key="1">
    <source>
        <dbReference type="ARBA" id="ARBA00004651"/>
    </source>
</evidence>
<dbReference type="RefSeq" id="WP_130357755.1">
    <property type="nucleotide sequence ID" value="NZ_SGXC01000001.1"/>
</dbReference>
<evidence type="ECO:0000256" key="2">
    <source>
        <dbReference type="ARBA" id="ARBA00007783"/>
    </source>
</evidence>
<evidence type="ECO:0000313" key="11">
    <source>
        <dbReference type="Proteomes" id="UP000292445"/>
    </source>
</evidence>
<dbReference type="PANTHER" id="PTHR30294">
    <property type="entry name" value="MEMBRANE COMPONENT OF ABC TRANSPORTER YHHJ-RELATED"/>
    <property type="match status" value="1"/>
</dbReference>
<dbReference type="PANTHER" id="PTHR30294:SF29">
    <property type="entry name" value="MULTIDRUG ABC TRANSPORTER PERMEASE YBHS-RELATED"/>
    <property type="match status" value="1"/>
</dbReference>
<sequence length="379" mass="40983">MSASFSSGFWRRLVSLTRKEVRQLLRDRANLMMGIALPIVLILIFGYGLSLDVKNAPVAVVLDDASPVARDVVAGLSTPGYLAPRVVGSAHEAYALMRAREVDAAVLVPADFSRRLAAGDAQVQVLLQGADASRATMIRGYVVGALASWSQKRADRGEAARPAMGQVQAVDRMWFNAANDSTWYLVPGLIVLIMTLVGAFLTALVMAREWERGTLESLFVTPVRPVEVLLAKIIPYFCVGMIGLALCLAAAAFLFHVPMYGSLPVLLLSAMLYLFVALGIGLVISSVTRNQFLASQVALIASFLPALMLSGFMFDLRNVPTAIRVIGQILPATYFMELIKSLFLAGNNWPLIARNCAILAAYAVVLLGAARLVTRKRLD</sequence>
<dbReference type="AlphaFoldDB" id="A0A4Q7NNE9"/>
<keyword evidence="3" id="KW-0813">Transport</keyword>
<comment type="subcellular location">
    <subcellularLocation>
        <location evidence="1">Cell membrane</location>
        <topology evidence="1">Multi-pass membrane protein</topology>
    </subcellularLocation>
</comment>
<accession>A0A4Q7NNE9</accession>
<evidence type="ECO:0000259" key="9">
    <source>
        <dbReference type="PROSITE" id="PS51012"/>
    </source>
</evidence>
<evidence type="ECO:0000256" key="7">
    <source>
        <dbReference type="ARBA" id="ARBA00023136"/>
    </source>
</evidence>
<dbReference type="EMBL" id="SGXC01000001">
    <property type="protein sequence ID" value="RZS86683.1"/>
    <property type="molecule type" value="Genomic_DNA"/>
</dbReference>
<gene>
    <name evidence="10" type="ORF">EV675_2731</name>
</gene>
<evidence type="ECO:0000256" key="8">
    <source>
        <dbReference type="SAM" id="Phobius"/>
    </source>
</evidence>
<feature type="transmembrane region" description="Helical" evidence="8">
    <location>
        <begin position="29"/>
        <end position="49"/>
    </location>
</feature>
<keyword evidence="6 8" id="KW-1133">Transmembrane helix</keyword>
<evidence type="ECO:0000313" key="10">
    <source>
        <dbReference type="EMBL" id="RZS86683.1"/>
    </source>
</evidence>
<dbReference type="GO" id="GO:0140359">
    <property type="term" value="F:ABC-type transporter activity"/>
    <property type="evidence" value="ECO:0007669"/>
    <property type="project" value="InterPro"/>
</dbReference>
<protein>
    <submittedName>
        <fullName evidence="10">ABC-2 type transport system permease protein</fullName>
    </submittedName>
</protein>
<feature type="transmembrane region" description="Helical" evidence="8">
    <location>
        <begin position="263"/>
        <end position="285"/>
    </location>
</feature>
<dbReference type="GO" id="GO:0005886">
    <property type="term" value="C:plasma membrane"/>
    <property type="evidence" value="ECO:0007669"/>
    <property type="project" value="UniProtKB-SubCell"/>
</dbReference>
<feature type="transmembrane region" description="Helical" evidence="8">
    <location>
        <begin position="351"/>
        <end position="373"/>
    </location>
</feature>
<evidence type="ECO:0000256" key="4">
    <source>
        <dbReference type="ARBA" id="ARBA00022475"/>
    </source>
</evidence>
<dbReference type="Gene3D" id="3.40.1710.10">
    <property type="entry name" value="abc type-2 transporter like domain"/>
    <property type="match status" value="1"/>
</dbReference>
<dbReference type="InterPro" id="IPR051449">
    <property type="entry name" value="ABC-2_transporter_component"/>
</dbReference>
<feature type="transmembrane region" description="Helical" evidence="8">
    <location>
        <begin position="292"/>
        <end position="314"/>
    </location>
</feature>
<comment type="similarity">
    <text evidence="2">Belongs to the ABC-2 integral membrane protein family.</text>
</comment>
<comment type="caution">
    <text evidence="10">The sequence shown here is derived from an EMBL/GenBank/DDBJ whole genome shotgun (WGS) entry which is preliminary data.</text>
</comment>
<evidence type="ECO:0000256" key="6">
    <source>
        <dbReference type="ARBA" id="ARBA00022989"/>
    </source>
</evidence>
<keyword evidence="5 8" id="KW-0812">Transmembrane</keyword>
<feature type="domain" description="ABC transmembrane type-2" evidence="9">
    <location>
        <begin position="123"/>
        <end position="377"/>
    </location>
</feature>
<name>A0A4Q7NNE9_9BURK</name>
<dbReference type="Proteomes" id="UP000292445">
    <property type="component" value="Unassembled WGS sequence"/>
</dbReference>
<keyword evidence="11" id="KW-1185">Reference proteome</keyword>
<feature type="transmembrane region" description="Helical" evidence="8">
    <location>
        <begin position="183"/>
        <end position="207"/>
    </location>
</feature>
<dbReference type="InterPro" id="IPR013525">
    <property type="entry name" value="ABC2_TM"/>
</dbReference>
<evidence type="ECO:0000256" key="3">
    <source>
        <dbReference type="ARBA" id="ARBA00022448"/>
    </source>
</evidence>
<dbReference type="PROSITE" id="PS51012">
    <property type="entry name" value="ABC_TM2"/>
    <property type="match status" value="1"/>
</dbReference>
<keyword evidence="7 8" id="KW-0472">Membrane</keyword>
<proteinExistence type="inferred from homology"/>
<feature type="transmembrane region" description="Helical" evidence="8">
    <location>
        <begin position="233"/>
        <end position="257"/>
    </location>
</feature>